<dbReference type="Gene3D" id="3.30.565.10">
    <property type="entry name" value="Histidine kinase-like ATPase, C-terminal domain"/>
    <property type="match status" value="1"/>
</dbReference>
<evidence type="ECO:0000259" key="7">
    <source>
        <dbReference type="PROSITE" id="PS50109"/>
    </source>
</evidence>
<keyword evidence="8" id="KW-0547">Nucleotide-binding</keyword>
<keyword evidence="8" id="KW-0067">ATP-binding</keyword>
<keyword evidence="6" id="KW-0175">Coiled coil</keyword>
<evidence type="ECO:0000256" key="5">
    <source>
        <dbReference type="ARBA" id="ARBA00023136"/>
    </source>
</evidence>
<dbReference type="Pfam" id="PF08448">
    <property type="entry name" value="PAS_4"/>
    <property type="match status" value="1"/>
</dbReference>
<dbReference type="Gene3D" id="3.30.450.20">
    <property type="entry name" value="PAS domain"/>
    <property type="match status" value="1"/>
</dbReference>
<sequence length="397" mass="43663">MTHQPPSQTTDAPLSAEARLQALEAQVRHLQVAATQASALFDAAPHAAFLLSLQGRVLDVNTRGAALLVSTPQALTGRHFTPLVAPASQATFTALLGWTFEGRGRQTGEVQALLPDGQVLDLVLEAALQRREGAPDVCYVTATDVTAFKAAHRTLLDVNQAQARQLQDQRQRLQRLEEEFESVTLLAIRELNAIVTRAANFLKLVKPAPVGGAPLTHAQEALEQTRELLDALKGYMRARTMRTRIRGVDLEKVLREVLKDLQPQMARRDVQVTSAPLPVLQGDSQVLQLLLHEYLSNALKFTRSRPQARVRLLVQETDTEYRVGVEDNGVGFNLRQKDKAFELFGRLHPGGMYGGIGLGLAVVRRLCERFGGRAWGEGKPDQGATFWFAWPKVPGTG</sequence>
<dbReference type="SUPFAM" id="SSF55874">
    <property type="entry name" value="ATPase domain of HSP90 chaperone/DNA topoisomerase II/histidine kinase"/>
    <property type="match status" value="1"/>
</dbReference>
<dbReference type="SMART" id="SM00387">
    <property type="entry name" value="HATPase_c"/>
    <property type="match status" value="1"/>
</dbReference>
<evidence type="ECO:0000256" key="4">
    <source>
        <dbReference type="ARBA" id="ARBA00022777"/>
    </source>
</evidence>
<keyword evidence="3" id="KW-0808">Transferase</keyword>
<evidence type="ECO:0000256" key="6">
    <source>
        <dbReference type="SAM" id="Coils"/>
    </source>
</evidence>
<protein>
    <recommendedName>
        <fullName evidence="2">histidine kinase</fullName>
        <ecNumber evidence="2">2.7.13.3</ecNumber>
    </recommendedName>
</protein>
<dbReference type="RefSeq" id="WP_380051022.1">
    <property type="nucleotide sequence ID" value="NZ_JBHSOH010000030.1"/>
</dbReference>
<dbReference type="SMART" id="SM00091">
    <property type="entry name" value="PAS"/>
    <property type="match status" value="1"/>
</dbReference>
<dbReference type="GO" id="GO:0005524">
    <property type="term" value="F:ATP binding"/>
    <property type="evidence" value="ECO:0007669"/>
    <property type="project" value="UniProtKB-KW"/>
</dbReference>
<dbReference type="PANTHER" id="PTHR42878:SF15">
    <property type="entry name" value="BACTERIOPHYTOCHROME"/>
    <property type="match status" value="1"/>
</dbReference>
<dbReference type="InterPro" id="IPR000014">
    <property type="entry name" value="PAS"/>
</dbReference>
<dbReference type="InterPro" id="IPR004358">
    <property type="entry name" value="Sig_transdc_His_kin-like_C"/>
</dbReference>
<comment type="caution">
    <text evidence="8">The sequence shown here is derived from an EMBL/GenBank/DDBJ whole genome shotgun (WGS) entry which is preliminary data.</text>
</comment>
<dbReference type="EMBL" id="JBHSOH010000030">
    <property type="protein sequence ID" value="MFC5849677.1"/>
    <property type="molecule type" value="Genomic_DNA"/>
</dbReference>
<evidence type="ECO:0000256" key="3">
    <source>
        <dbReference type="ARBA" id="ARBA00022679"/>
    </source>
</evidence>
<comment type="catalytic activity">
    <reaction evidence="1">
        <text>ATP + protein L-histidine = ADP + protein N-phospho-L-histidine.</text>
        <dbReference type="EC" id="2.7.13.3"/>
    </reaction>
</comment>
<dbReference type="EC" id="2.7.13.3" evidence="2"/>
<feature type="coiled-coil region" evidence="6">
    <location>
        <begin position="156"/>
        <end position="186"/>
    </location>
</feature>
<dbReference type="InterPro" id="IPR005467">
    <property type="entry name" value="His_kinase_dom"/>
</dbReference>
<evidence type="ECO:0000313" key="8">
    <source>
        <dbReference type="EMBL" id="MFC5849677.1"/>
    </source>
</evidence>
<dbReference type="PANTHER" id="PTHR42878">
    <property type="entry name" value="TWO-COMPONENT HISTIDINE KINASE"/>
    <property type="match status" value="1"/>
</dbReference>
<keyword evidence="5" id="KW-0472">Membrane</keyword>
<organism evidence="8 9">
    <name type="scientific">Deinococcus petrolearius</name>
    <dbReference type="NCBI Taxonomy" id="1751295"/>
    <lineage>
        <taxon>Bacteria</taxon>
        <taxon>Thermotogati</taxon>
        <taxon>Deinococcota</taxon>
        <taxon>Deinococci</taxon>
        <taxon>Deinococcales</taxon>
        <taxon>Deinococcaceae</taxon>
        <taxon>Deinococcus</taxon>
    </lineage>
</organism>
<dbReference type="InterPro" id="IPR003594">
    <property type="entry name" value="HATPase_dom"/>
</dbReference>
<dbReference type="PROSITE" id="PS50109">
    <property type="entry name" value="HIS_KIN"/>
    <property type="match status" value="1"/>
</dbReference>
<dbReference type="InterPro" id="IPR035965">
    <property type="entry name" value="PAS-like_dom_sf"/>
</dbReference>
<dbReference type="PRINTS" id="PR00344">
    <property type="entry name" value="BCTRLSENSOR"/>
</dbReference>
<dbReference type="InterPro" id="IPR036890">
    <property type="entry name" value="HATPase_C_sf"/>
</dbReference>
<reference evidence="9" key="1">
    <citation type="journal article" date="2019" name="Int. J. Syst. Evol. Microbiol.">
        <title>The Global Catalogue of Microorganisms (GCM) 10K type strain sequencing project: providing services to taxonomists for standard genome sequencing and annotation.</title>
        <authorList>
            <consortium name="The Broad Institute Genomics Platform"/>
            <consortium name="The Broad Institute Genome Sequencing Center for Infectious Disease"/>
            <person name="Wu L."/>
            <person name="Ma J."/>
        </authorList>
    </citation>
    <scope>NUCLEOTIDE SEQUENCE [LARGE SCALE GENOMIC DNA]</scope>
    <source>
        <strain evidence="9">CGMCC 1.15053</strain>
    </source>
</reference>
<dbReference type="InterPro" id="IPR050351">
    <property type="entry name" value="BphY/WalK/GraS-like"/>
</dbReference>
<evidence type="ECO:0000256" key="2">
    <source>
        <dbReference type="ARBA" id="ARBA00012438"/>
    </source>
</evidence>
<evidence type="ECO:0000313" key="9">
    <source>
        <dbReference type="Proteomes" id="UP001595979"/>
    </source>
</evidence>
<dbReference type="Pfam" id="PF02518">
    <property type="entry name" value="HATPase_c"/>
    <property type="match status" value="1"/>
</dbReference>
<name>A0ABW1DNF2_9DEIO</name>
<accession>A0ABW1DNF2</accession>
<gene>
    <name evidence="8" type="ORF">ACFPQ6_15330</name>
</gene>
<evidence type="ECO:0000256" key="1">
    <source>
        <dbReference type="ARBA" id="ARBA00000085"/>
    </source>
</evidence>
<dbReference type="CDD" id="cd00130">
    <property type="entry name" value="PAS"/>
    <property type="match status" value="1"/>
</dbReference>
<dbReference type="SUPFAM" id="SSF55785">
    <property type="entry name" value="PYP-like sensor domain (PAS domain)"/>
    <property type="match status" value="1"/>
</dbReference>
<keyword evidence="9" id="KW-1185">Reference proteome</keyword>
<feature type="domain" description="Histidine kinase" evidence="7">
    <location>
        <begin position="186"/>
        <end position="394"/>
    </location>
</feature>
<dbReference type="Proteomes" id="UP001595979">
    <property type="component" value="Unassembled WGS sequence"/>
</dbReference>
<dbReference type="InterPro" id="IPR013656">
    <property type="entry name" value="PAS_4"/>
</dbReference>
<keyword evidence="4" id="KW-0418">Kinase</keyword>
<proteinExistence type="predicted"/>